<dbReference type="Proteomes" id="UP000198640">
    <property type="component" value="Unassembled WGS sequence"/>
</dbReference>
<evidence type="ECO:0000313" key="1">
    <source>
        <dbReference type="EMBL" id="SDY13191.1"/>
    </source>
</evidence>
<evidence type="ECO:0000313" key="2">
    <source>
        <dbReference type="Proteomes" id="UP000198640"/>
    </source>
</evidence>
<proteinExistence type="predicted"/>
<accession>A0A1H3HCK1</accession>
<keyword evidence="2" id="KW-1185">Reference proteome</keyword>
<dbReference type="STRING" id="44576.SAMN05421881_101932"/>
<reference evidence="1 2" key="1">
    <citation type="submission" date="2016-10" db="EMBL/GenBank/DDBJ databases">
        <authorList>
            <person name="de Groot N.N."/>
        </authorList>
    </citation>
    <scope>NUCLEOTIDE SEQUENCE [LARGE SCALE GENOMIC DNA]</scope>
    <source>
        <strain evidence="1 2">Nm1</strain>
    </source>
</reference>
<name>A0A1H3HCK1_9PROT</name>
<sequence>MRCLGGDINAFVDRAATQVAQQALGASAPLIFMRLVVQESVRQEALGPDFEVNAIPGMEADI</sequence>
<organism evidence="1 2">
    <name type="scientific">Nitrosomonas halophila</name>
    <dbReference type="NCBI Taxonomy" id="44576"/>
    <lineage>
        <taxon>Bacteria</taxon>
        <taxon>Pseudomonadati</taxon>
        <taxon>Pseudomonadota</taxon>
        <taxon>Betaproteobacteria</taxon>
        <taxon>Nitrosomonadales</taxon>
        <taxon>Nitrosomonadaceae</taxon>
        <taxon>Nitrosomonas</taxon>
    </lineage>
</organism>
<dbReference type="AlphaFoldDB" id="A0A1H3HCK1"/>
<dbReference type="EMBL" id="FNOY01000019">
    <property type="protein sequence ID" value="SDY13191.1"/>
    <property type="molecule type" value="Genomic_DNA"/>
</dbReference>
<protein>
    <submittedName>
        <fullName evidence="1">Uncharacterized protein</fullName>
    </submittedName>
</protein>
<gene>
    <name evidence="1" type="ORF">SAMN05421881_101932</name>
</gene>